<dbReference type="SMART" id="SM00347">
    <property type="entry name" value="HTH_MARR"/>
    <property type="match status" value="1"/>
</dbReference>
<sequence>MSASNAARIWSLNHQVLTRVMNECAPDIEAVGLEAKEFFVLGEIDDCRYPAELALRLALPKPSVTVYLRNLEAKGFVRREIDPGDLRRHRLVVTPSGIDTLEKALNILSARFDEWLVRLDTSEQVELQRLLAKLLN</sequence>
<dbReference type="Pfam" id="PF12802">
    <property type="entry name" value="MarR_2"/>
    <property type="match status" value="1"/>
</dbReference>
<proteinExistence type="predicted"/>
<evidence type="ECO:0000313" key="2">
    <source>
        <dbReference type="EMBL" id="WUM19025.1"/>
    </source>
</evidence>
<accession>A0AAU4JZ04</accession>
<dbReference type="PRINTS" id="PR00598">
    <property type="entry name" value="HTHMARR"/>
</dbReference>
<protein>
    <submittedName>
        <fullName evidence="2">MarR family winged helix-turn-helix transcriptional regulator</fullName>
    </submittedName>
</protein>
<reference evidence="2 3" key="1">
    <citation type="submission" date="2022-10" db="EMBL/GenBank/DDBJ databases">
        <title>The complete genomes of actinobacterial strains from the NBC collection.</title>
        <authorList>
            <person name="Joergensen T.S."/>
            <person name="Alvarez Arevalo M."/>
            <person name="Sterndorff E.B."/>
            <person name="Faurdal D."/>
            <person name="Vuksanovic O."/>
            <person name="Mourched A.-S."/>
            <person name="Charusanti P."/>
            <person name="Shaw S."/>
            <person name="Blin K."/>
            <person name="Weber T."/>
        </authorList>
    </citation>
    <scope>NUCLEOTIDE SEQUENCE [LARGE SCALE GENOMIC DNA]</scope>
    <source>
        <strain evidence="2 3">NBC_00319</strain>
    </source>
</reference>
<dbReference type="AlphaFoldDB" id="A0AAU4JZ04"/>
<dbReference type="InterPro" id="IPR000835">
    <property type="entry name" value="HTH_MarR-typ"/>
</dbReference>
<dbReference type="PROSITE" id="PS50995">
    <property type="entry name" value="HTH_MARR_2"/>
    <property type="match status" value="1"/>
</dbReference>
<dbReference type="RefSeq" id="WP_328856591.1">
    <property type="nucleotide sequence ID" value="NZ_CP108021.1"/>
</dbReference>
<organism evidence="2 3">
    <name type="scientific">Williamsia herbipolensis</name>
    <dbReference type="NCBI Taxonomy" id="1603258"/>
    <lineage>
        <taxon>Bacteria</taxon>
        <taxon>Bacillati</taxon>
        <taxon>Actinomycetota</taxon>
        <taxon>Actinomycetes</taxon>
        <taxon>Mycobacteriales</taxon>
        <taxon>Nocardiaceae</taxon>
        <taxon>Williamsia</taxon>
    </lineage>
</organism>
<dbReference type="PANTHER" id="PTHR39515">
    <property type="entry name" value="CONSERVED PROTEIN"/>
    <property type="match status" value="1"/>
</dbReference>
<dbReference type="EMBL" id="CP108021">
    <property type="protein sequence ID" value="WUM19025.1"/>
    <property type="molecule type" value="Genomic_DNA"/>
</dbReference>
<name>A0AAU4JZ04_9NOCA</name>
<dbReference type="InterPro" id="IPR052526">
    <property type="entry name" value="HTH-type_Bedaq_tolerance"/>
</dbReference>
<keyword evidence="3" id="KW-1185">Reference proteome</keyword>
<gene>
    <name evidence="2" type="ORF">OG579_15000</name>
</gene>
<dbReference type="InterPro" id="IPR036390">
    <property type="entry name" value="WH_DNA-bd_sf"/>
</dbReference>
<evidence type="ECO:0000313" key="3">
    <source>
        <dbReference type="Proteomes" id="UP001432128"/>
    </source>
</evidence>
<dbReference type="PANTHER" id="PTHR39515:SF2">
    <property type="entry name" value="HTH-TYPE TRANSCRIPTIONAL REGULATOR RV0880"/>
    <property type="match status" value="1"/>
</dbReference>
<evidence type="ECO:0000259" key="1">
    <source>
        <dbReference type="PROSITE" id="PS50995"/>
    </source>
</evidence>
<dbReference type="InterPro" id="IPR036388">
    <property type="entry name" value="WH-like_DNA-bd_sf"/>
</dbReference>
<feature type="domain" description="HTH marR-type" evidence="1">
    <location>
        <begin position="1"/>
        <end position="136"/>
    </location>
</feature>
<dbReference type="Gene3D" id="1.10.10.10">
    <property type="entry name" value="Winged helix-like DNA-binding domain superfamily/Winged helix DNA-binding domain"/>
    <property type="match status" value="1"/>
</dbReference>
<dbReference type="GO" id="GO:0003700">
    <property type="term" value="F:DNA-binding transcription factor activity"/>
    <property type="evidence" value="ECO:0007669"/>
    <property type="project" value="InterPro"/>
</dbReference>
<dbReference type="SUPFAM" id="SSF46785">
    <property type="entry name" value="Winged helix' DNA-binding domain"/>
    <property type="match status" value="1"/>
</dbReference>
<dbReference type="KEGG" id="whr:OG579_15000"/>
<dbReference type="Proteomes" id="UP001432128">
    <property type="component" value="Chromosome"/>
</dbReference>